<sequence length="93" mass="10135">MSDVGIFFIKQSAMNVNNLSINYIIGSKTVLSQHYTIPAAGNMNPDSYTAVKSCRKAVGLAFFCNSVIQFPKGCARLNPCTVIVNINVNRTEC</sequence>
<gene>
    <name evidence="1" type="ORF">JCGZ_11143</name>
</gene>
<dbReference type="EMBL" id="KK914518">
    <property type="protein sequence ID" value="KDP34620.1"/>
    <property type="molecule type" value="Genomic_DNA"/>
</dbReference>
<name>A0A067KQQ9_JATCU</name>
<organism evidence="1 2">
    <name type="scientific">Jatropha curcas</name>
    <name type="common">Barbados nut</name>
    <dbReference type="NCBI Taxonomy" id="180498"/>
    <lineage>
        <taxon>Eukaryota</taxon>
        <taxon>Viridiplantae</taxon>
        <taxon>Streptophyta</taxon>
        <taxon>Embryophyta</taxon>
        <taxon>Tracheophyta</taxon>
        <taxon>Spermatophyta</taxon>
        <taxon>Magnoliopsida</taxon>
        <taxon>eudicotyledons</taxon>
        <taxon>Gunneridae</taxon>
        <taxon>Pentapetalae</taxon>
        <taxon>rosids</taxon>
        <taxon>fabids</taxon>
        <taxon>Malpighiales</taxon>
        <taxon>Euphorbiaceae</taxon>
        <taxon>Crotonoideae</taxon>
        <taxon>Jatropheae</taxon>
        <taxon>Jatropha</taxon>
    </lineage>
</organism>
<dbReference type="Proteomes" id="UP000027138">
    <property type="component" value="Unassembled WGS sequence"/>
</dbReference>
<dbReference type="AlphaFoldDB" id="A0A067KQQ9"/>
<accession>A0A067KQQ9</accession>
<protein>
    <submittedName>
        <fullName evidence="1">Uncharacterized protein</fullName>
    </submittedName>
</protein>
<keyword evidence="2" id="KW-1185">Reference proteome</keyword>
<evidence type="ECO:0000313" key="1">
    <source>
        <dbReference type="EMBL" id="KDP34620.1"/>
    </source>
</evidence>
<proteinExistence type="predicted"/>
<reference evidence="1 2" key="1">
    <citation type="journal article" date="2014" name="PLoS ONE">
        <title>Global Analysis of Gene Expression Profiles in Physic Nut (Jatropha curcas L.) Seedlings Exposed to Salt Stress.</title>
        <authorList>
            <person name="Zhang L."/>
            <person name="Zhang C."/>
            <person name="Wu P."/>
            <person name="Chen Y."/>
            <person name="Li M."/>
            <person name="Jiang H."/>
            <person name="Wu G."/>
        </authorList>
    </citation>
    <scope>NUCLEOTIDE SEQUENCE [LARGE SCALE GENOMIC DNA]</scope>
    <source>
        <strain evidence="2">cv. GZQX0401</strain>
        <tissue evidence="1">Young leaves</tissue>
    </source>
</reference>
<evidence type="ECO:0000313" key="2">
    <source>
        <dbReference type="Proteomes" id="UP000027138"/>
    </source>
</evidence>